<proteinExistence type="predicted"/>
<dbReference type="SUPFAM" id="SSF48452">
    <property type="entry name" value="TPR-like"/>
    <property type="match status" value="1"/>
</dbReference>
<evidence type="ECO:0000313" key="3">
    <source>
        <dbReference type="EMBL" id="PIS21430.1"/>
    </source>
</evidence>
<evidence type="ECO:0000313" key="4">
    <source>
        <dbReference type="Proteomes" id="UP000231098"/>
    </source>
</evidence>
<sequence length="236" mass="26614">MDIQTLTQQSVDAALRQDWQKAVELNEQILRLEPDNTDALNRLGRAYMEIGEKAKAKKQFKKTLFIDSINIIAKKNLENIDKRGFASPKLPSEDGHAFVKEPGTDLIVEIETNASPLRIRKLAAGDILSLDKRSKKFAVFGPNKLFIGNITDELSDKMKKAIKQKTKLSGTFVSSQENVIKFILKGSVPMFKEKAKQEIRPYALPEEIPDQPALDQSPIEERSETDEAKPQSTFEE</sequence>
<evidence type="ECO:0000256" key="1">
    <source>
        <dbReference type="PROSITE-ProRule" id="PRU00339"/>
    </source>
</evidence>
<dbReference type="InterPro" id="IPR019734">
    <property type="entry name" value="TPR_rpt"/>
</dbReference>
<dbReference type="SMART" id="SM00028">
    <property type="entry name" value="TPR"/>
    <property type="match status" value="2"/>
</dbReference>
<accession>A0A2H0X924</accession>
<reference evidence="4" key="1">
    <citation type="submission" date="2017-09" db="EMBL/GenBank/DDBJ databases">
        <title>Depth-based differentiation of microbial function through sediment-hosted aquifers and enrichment of novel symbionts in the deep terrestrial subsurface.</title>
        <authorList>
            <person name="Probst A.J."/>
            <person name="Ladd B."/>
            <person name="Jarett J.K."/>
            <person name="Geller-Mcgrath D.E."/>
            <person name="Sieber C.M.K."/>
            <person name="Emerson J.B."/>
            <person name="Anantharaman K."/>
            <person name="Thomas B.C."/>
            <person name="Malmstrom R."/>
            <person name="Stieglmeier M."/>
            <person name="Klingl A."/>
            <person name="Woyke T."/>
            <person name="Ryan C.M."/>
            <person name="Banfield J.F."/>
        </authorList>
    </citation>
    <scope>NUCLEOTIDE SEQUENCE [LARGE SCALE GENOMIC DNA]</scope>
</reference>
<dbReference type="PROSITE" id="PS50005">
    <property type="entry name" value="TPR"/>
    <property type="match status" value="1"/>
</dbReference>
<gene>
    <name evidence="3" type="ORF">COT51_02785</name>
</gene>
<comment type="caution">
    <text evidence="3">The sequence shown here is derived from an EMBL/GenBank/DDBJ whole genome shotgun (WGS) entry which is preliminary data.</text>
</comment>
<dbReference type="Pfam" id="PF14559">
    <property type="entry name" value="TPR_19"/>
    <property type="match status" value="1"/>
</dbReference>
<dbReference type="InterPro" id="IPR011990">
    <property type="entry name" value="TPR-like_helical_dom_sf"/>
</dbReference>
<name>A0A2H0X924_UNCKA</name>
<keyword evidence="1" id="KW-0802">TPR repeat</keyword>
<protein>
    <submittedName>
        <fullName evidence="3">Uncharacterized protein</fullName>
    </submittedName>
</protein>
<dbReference type="Gene3D" id="1.25.40.10">
    <property type="entry name" value="Tetratricopeptide repeat domain"/>
    <property type="match status" value="1"/>
</dbReference>
<dbReference type="AlphaFoldDB" id="A0A2H0X924"/>
<feature type="compositionally biased region" description="Basic and acidic residues" evidence="2">
    <location>
        <begin position="219"/>
        <end position="229"/>
    </location>
</feature>
<feature type="region of interest" description="Disordered" evidence="2">
    <location>
        <begin position="201"/>
        <end position="236"/>
    </location>
</feature>
<evidence type="ECO:0000256" key="2">
    <source>
        <dbReference type="SAM" id="MobiDB-lite"/>
    </source>
</evidence>
<organism evidence="3 4">
    <name type="scientific">candidate division WWE3 bacterium CG08_land_8_20_14_0_20_41_15</name>
    <dbReference type="NCBI Taxonomy" id="1975086"/>
    <lineage>
        <taxon>Bacteria</taxon>
        <taxon>Katanobacteria</taxon>
    </lineage>
</organism>
<dbReference type="EMBL" id="PEYV01000049">
    <property type="protein sequence ID" value="PIS21430.1"/>
    <property type="molecule type" value="Genomic_DNA"/>
</dbReference>
<feature type="repeat" description="TPR" evidence="1">
    <location>
        <begin position="37"/>
        <end position="70"/>
    </location>
</feature>
<dbReference type="Proteomes" id="UP000231098">
    <property type="component" value="Unassembled WGS sequence"/>
</dbReference>